<dbReference type="Pfam" id="PF23915">
    <property type="entry name" value="SusG_C"/>
    <property type="match status" value="1"/>
</dbReference>
<evidence type="ECO:0000313" key="6">
    <source>
        <dbReference type="Proteomes" id="UP000216133"/>
    </source>
</evidence>
<dbReference type="EMBL" id="NPBS01000481">
    <property type="protein sequence ID" value="PAF15917.1"/>
    <property type="molecule type" value="Genomic_DNA"/>
</dbReference>
<dbReference type="InterPro" id="IPR056300">
    <property type="entry name" value="SusG-like_C"/>
</dbReference>
<dbReference type="GO" id="GO:0016052">
    <property type="term" value="P:carbohydrate catabolic process"/>
    <property type="evidence" value="ECO:0007669"/>
    <property type="project" value="UniProtKB-ARBA"/>
</dbReference>
<reference evidence="5 6" key="1">
    <citation type="submission" date="2017-07" db="EMBL/GenBank/DDBJ databases">
        <title>Isolation and whole genome analysis of endospore-forming bacteria from heroin.</title>
        <authorList>
            <person name="Kalinowski J."/>
            <person name="Ahrens B."/>
            <person name="Al-Dilaimi A."/>
            <person name="Winkler A."/>
            <person name="Wibberg D."/>
            <person name="Schleenbecker U."/>
            <person name="Ruckert C."/>
            <person name="Wolfel R."/>
            <person name="Grass G."/>
        </authorList>
    </citation>
    <scope>NUCLEOTIDE SEQUENCE [LARGE SCALE GENOMIC DNA]</scope>
    <source>
        <strain evidence="5 6">7523-2</strain>
    </source>
</reference>
<dbReference type="GO" id="GO:0004553">
    <property type="term" value="F:hydrolase activity, hydrolyzing O-glycosyl compounds"/>
    <property type="evidence" value="ECO:0007669"/>
    <property type="project" value="UniProtKB-ARBA"/>
</dbReference>
<sequence>MIRLKKENEVFTYGQYDLLLEDDQQIYAYTRTSDDDKVVVITNLSTEEASFEADDKLSYEQLLLNNYPVEKHGDMDSFTLKPYEARV</sequence>
<evidence type="ECO:0000256" key="1">
    <source>
        <dbReference type="ARBA" id="ARBA00008061"/>
    </source>
</evidence>
<feature type="domain" description="Alpha-amylase SusG-like C-terminal" evidence="4">
    <location>
        <begin position="26"/>
        <end position="87"/>
    </location>
</feature>
<comment type="caution">
    <text evidence="5">The sequence shown here is derived from an EMBL/GenBank/DDBJ whole genome shotgun (WGS) entry which is preliminary data.</text>
</comment>
<proteinExistence type="inferred from homology"/>
<name>A0A268R6M0_SHOCL</name>
<comment type="similarity">
    <text evidence="1">Belongs to the glycosyl hydrolase 13 family.</text>
</comment>
<keyword evidence="3" id="KW-0326">Glycosidase</keyword>
<evidence type="ECO:0000256" key="2">
    <source>
        <dbReference type="ARBA" id="ARBA00022801"/>
    </source>
</evidence>
<evidence type="ECO:0000313" key="5">
    <source>
        <dbReference type="EMBL" id="PAF15917.1"/>
    </source>
</evidence>
<dbReference type="SUPFAM" id="SSF51011">
    <property type="entry name" value="Glycosyl hydrolase domain"/>
    <property type="match status" value="1"/>
</dbReference>
<dbReference type="Proteomes" id="UP000216133">
    <property type="component" value="Unassembled WGS sequence"/>
</dbReference>
<accession>A0A268R6M0</accession>
<keyword evidence="2 5" id="KW-0378">Hydrolase</keyword>
<organism evidence="5 6">
    <name type="scientific">Shouchella clausii</name>
    <name type="common">Alkalihalobacillus clausii</name>
    <dbReference type="NCBI Taxonomy" id="79880"/>
    <lineage>
        <taxon>Bacteria</taxon>
        <taxon>Bacillati</taxon>
        <taxon>Bacillota</taxon>
        <taxon>Bacilli</taxon>
        <taxon>Bacillales</taxon>
        <taxon>Bacillaceae</taxon>
        <taxon>Shouchella</taxon>
    </lineage>
</organism>
<evidence type="ECO:0000256" key="3">
    <source>
        <dbReference type="ARBA" id="ARBA00023295"/>
    </source>
</evidence>
<feature type="non-terminal residue" evidence="5">
    <location>
        <position position="1"/>
    </location>
</feature>
<evidence type="ECO:0000259" key="4">
    <source>
        <dbReference type="Pfam" id="PF23915"/>
    </source>
</evidence>
<feature type="non-terminal residue" evidence="5">
    <location>
        <position position="87"/>
    </location>
</feature>
<dbReference type="RefSeq" id="WP_176471908.1">
    <property type="nucleotide sequence ID" value="NZ_NPBS01000481.1"/>
</dbReference>
<gene>
    <name evidence="5" type="ORF">CHH61_24120</name>
</gene>
<dbReference type="InterPro" id="IPR013780">
    <property type="entry name" value="Glyco_hydro_b"/>
</dbReference>
<protein>
    <submittedName>
        <fullName evidence="5">Glycosyl hydrolase</fullName>
    </submittedName>
</protein>
<dbReference type="FunFam" id="2.60.40.1180:FF:000007">
    <property type="entry name" value="Sucrose isomerase"/>
    <property type="match status" value="1"/>
</dbReference>
<dbReference type="AlphaFoldDB" id="A0A268R6M0"/>
<dbReference type="Gene3D" id="2.60.40.1180">
    <property type="entry name" value="Golgi alpha-mannosidase II"/>
    <property type="match status" value="1"/>
</dbReference>